<feature type="compositionally biased region" description="Basic and acidic residues" evidence="1">
    <location>
        <begin position="267"/>
        <end position="282"/>
    </location>
</feature>
<dbReference type="RefSeq" id="WP_309560903.1">
    <property type="nucleotide sequence ID" value="NZ_JAVJIU010000002.1"/>
</dbReference>
<feature type="compositionally biased region" description="Basic and acidic residues" evidence="1">
    <location>
        <begin position="183"/>
        <end position="251"/>
    </location>
</feature>
<organism evidence="2 3">
    <name type="scientific">Christiangramia sediminicola</name>
    <dbReference type="NCBI Taxonomy" id="3073267"/>
    <lineage>
        <taxon>Bacteria</taxon>
        <taxon>Pseudomonadati</taxon>
        <taxon>Bacteroidota</taxon>
        <taxon>Flavobacteriia</taxon>
        <taxon>Flavobacteriales</taxon>
        <taxon>Flavobacteriaceae</taxon>
        <taxon>Christiangramia</taxon>
    </lineage>
</organism>
<evidence type="ECO:0000313" key="2">
    <source>
        <dbReference type="EMBL" id="MDR5590018.1"/>
    </source>
</evidence>
<dbReference type="Gene3D" id="3.90.50.10">
    <property type="entry name" value="Photosynthetic Reaction Center, subunit H, domain 2"/>
    <property type="match status" value="1"/>
</dbReference>
<protein>
    <recommendedName>
        <fullName evidence="4">PRC-barrel domain-containing protein</fullName>
    </recommendedName>
</protein>
<name>A0ABU1EPD5_9FLAO</name>
<dbReference type="InterPro" id="IPR014747">
    <property type="entry name" value="Bac_photo_RC_H_C"/>
</dbReference>
<evidence type="ECO:0008006" key="4">
    <source>
        <dbReference type="Google" id="ProtNLM"/>
    </source>
</evidence>
<evidence type="ECO:0000256" key="1">
    <source>
        <dbReference type="SAM" id="MobiDB-lite"/>
    </source>
</evidence>
<dbReference type="EMBL" id="JAVJIU010000002">
    <property type="protein sequence ID" value="MDR5590018.1"/>
    <property type="molecule type" value="Genomic_DNA"/>
</dbReference>
<accession>A0ABU1EPD5</accession>
<proteinExistence type="predicted"/>
<comment type="caution">
    <text evidence="2">The sequence shown here is derived from an EMBL/GenBank/DDBJ whole genome shotgun (WGS) entry which is preliminary data.</text>
</comment>
<dbReference type="Proteomes" id="UP001257234">
    <property type="component" value="Unassembled WGS sequence"/>
</dbReference>
<gene>
    <name evidence="2" type="ORF">RE431_05175</name>
</gene>
<sequence length="282" mass="34117">MSTREKHLYYLSELKDYKVNSKDPDIRGWHVKDLDNRTIGKVDNLLVNKELGKVVYVDVEVDQSIIDTNHDPFSSHQNSEVKEFINKEGENHIIIPIGLVNLDLNDKYAYSESINYQTFAETKRYRSGTTISRDYENHVLGSYDRRKEHFNREDELRRTRTAYSDAELEEREIRRREEARIQEEARHRDDRVETDAEARMRREKENLRYKSEGHNRPIDDHNRALHHHDTPRDLQPERTLDDDSNWVRDDRDIDNEDLYTNRRKKTRTSEDFYDRREFYNRD</sequence>
<evidence type="ECO:0000313" key="3">
    <source>
        <dbReference type="Proteomes" id="UP001257234"/>
    </source>
</evidence>
<dbReference type="InterPro" id="IPR011033">
    <property type="entry name" value="PRC_barrel-like_sf"/>
</dbReference>
<feature type="region of interest" description="Disordered" evidence="1">
    <location>
        <begin position="183"/>
        <end position="282"/>
    </location>
</feature>
<dbReference type="SUPFAM" id="SSF50346">
    <property type="entry name" value="PRC-barrel domain"/>
    <property type="match status" value="1"/>
</dbReference>
<reference evidence="3" key="1">
    <citation type="submission" date="2023-07" db="EMBL/GenBank/DDBJ databases">
        <title>Christiangramia sp. SM2212., a novel bacterium of the family Flavobacteriaceae isolated from the sea sediment.</title>
        <authorList>
            <person name="Wang J."/>
            <person name="Zhang X."/>
        </authorList>
    </citation>
    <scope>NUCLEOTIDE SEQUENCE [LARGE SCALE GENOMIC DNA]</scope>
    <source>
        <strain evidence="3">SM2212</strain>
    </source>
</reference>
<keyword evidence="3" id="KW-1185">Reference proteome</keyword>